<protein>
    <submittedName>
        <fullName evidence="1">Uncharacterized protein</fullName>
    </submittedName>
</protein>
<name>A0ABS5ZK55_9GAMM</name>
<accession>A0ABS5ZK55</accession>
<proteinExistence type="predicted"/>
<organism evidence="1 2">
    <name type="scientific">Zooshikella harenae</name>
    <dbReference type="NCBI Taxonomy" id="2827238"/>
    <lineage>
        <taxon>Bacteria</taxon>
        <taxon>Pseudomonadati</taxon>
        <taxon>Pseudomonadota</taxon>
        <taxon>Gammaproteobacteria</taxon>
        <taxon>Oceanospirillales</taxon>
        <taxon>Zooshikellaceae</taxon>
        <taxon>Zooshikella</taxon>
    </lineage>
</organism>
<gene>
    <name evidence="1" type="ORF">KCG35_25800</name>
</gene>
<comment type="caution">
    <text evidence="1">The sequence shown here is derived from an EMBL/GenBank/DDBJ whole genome shotgun (WGS) entry which is preliminary data.</text>
</comment>
<dbReference type="EMBL" id="JAGSOY010000303">
    <property type="protein sequence ID" value="MBU2714469.1"/>
    <property type="molecule type" value="Genomic_DNA"/>
</dbReference>
<sequence>AIVNGIENVDGYFLTNAKEDGLFDYIVYGLYEFIEYEHAKNKLGSPVNGLPYGYYRDYKALKNDPNCNPYYLKEIKKKSNVEPYVSFRKQYCVATVKIDSFKSKYQYESVSEELIDNKTEGYEIHRSVTKVENIQTKEILGQSISYLLFPYGIYKTPESYMTSQCSRINKFKYLPIKKSIDAWVFNKE</sequence>
<keyword evidence="2" id="KW-1185">Reference proteome</keyword>
<reference evidence="1 2" key="1">
    <citation type="submission" date="2021-04" db="EMBL/GenBank/DDBJ databases">
        <authorList>
            <person name="Pira H."/>
            <person name="Risdian C."/>
            <person name="Wink J."/>
        </authorList>
    </citation>
    <scope>NUCLEOTIDE SEQUENCE [LARGE SCALE GENOMIC DNA]</scope>
    <source>
        <strain evidence="1 2">WH53</strain>
    </source>
</reference>
<feature type="non-terminal residue" evidence="1">
    <location>
        <position position="1"/>
    </location>
</feature>
<evidence type="ECO:0000313" key="1">
    <source>
        <dbReference type="EMBL" id="MBU2714469.1"/>
    </source>
</evidence>
<dbReference type="Proteomes" id="UP000690515">
    <property type="component" value="Unassembled WGS sequence"/>
</dbReference>
<evidence type="ECO:0000313" key="2">
    <source>
        <dbReference type="Proteomes" id="UP000690515"/>
    </source>
</evidence>
<dbReference type="RefSeq" id="WP_215822750.1">
    <property type="nucleotide sequence ID" value="NZ_JAGSOY010000303.1"/>
</dbReference>